<name>A0A183M221_9TREM</name>
<reference evidence="1 2" key="1">
    <citation type="submission" date="2018-11" db="EMBL/GenBank/DDBJ databases">
        <authorList>
            <consortium name="Pathogen Informatics"/>
        </authorList>
    </citation>
    <scope>NUCLEOTIDE SEQUENCE [LARGE SCALE GENOMIC DNA]</scope>
    <source>
        <strain evidence="1 2">Zambia</strain>
    </source>
</reference>
<protein>
    <submittedName>
        <fullName evidence="1">Uncharacterized protein</fullName>
    </submittedName>
</protein>
<sequence length="118" mass="13596">MNSFYFVRFSSTAYNLKYLKINHNTDIDILIHKRAIKDEYVYHDVAKISRVNKKMNKPKFLDLGFVLHGTRQQGAPALLRELILLDGSEPVSPRFTGNDTTTELSGPRLTSCRTEMYL</sequence>
<keyword evidence="2" id="KW-1185">Reference proteome</keyword>
<gene>
    <name evidence="1" type="ORF">SMRZ_LOCUS10096</name>
</gene>
<accession>A0A183M221</accession>
<dbReference type="EMBL" id="UZAI01005069">
    <property type="protein sequence ID" value="VDO88977.1"/>
    <property type="molecule type" value="Genomic_DNA"/>
</dbReference>
<evidence type="ECO:0000313" key="1">
    <source>
        <dbReference type="EMBL" id="VDO88977.1"/>
    </source>
</evidence>
<dbReference type="AlphaFoldDB" id="A0A183M221"/>
<organism evidence="1 2">
    <name type="scientific">Schistosoma margrebowiei</name>
    <dbReference type="NCBI Taxonomy" id="48269"/>
    <lineage>
        <taxon>Eukaryota</taxon>
        <taxon>Metazoa</taxon>
        <taxon>Spiralia</taxon>
        <taxon>Lophotrochozoa</taxon>
        <taxon>Platyhelminthes</taxon>
        <taxon>Trematoda</taxon>
        <taxon>Digenea</taxon>
        <taxon>Strigeidida</taxon>
        <taxon>Schistosomatoidea</taxon>
        <taxon>Schistosomatidae</taxon>
        <taxon>Schistosoma</taxon>
    </lineage>
</organism>
<proteinExistence type="predicted"/>
<dbReference type="Proteomes" id="UP000277204">
    <property type="component" value="Unassembled WGS sequence"/>
</dbReference>
<evidence type="ECO:0000313" key="2">
    <source>
        <dbReference type="Proteomes" id="UP000277204"/>
    </source>
</evidence>